<accession>A0A917AWG1</accession>
<evidence type="ECO:0000313" key="2">
    <source>
        <dbReference type="EMBL" id="GGE75852.1"/>
    </source>
</evidence>
<dbReference type="InterPro" id="IPR036873">
    <property type="entry name" value="Rhodanese-like_dom_sf"/>
</dbReference>
<proteinExistence type="predicted"/>
<dbReference type="InterPro" id="IPR021309">
    <property type="entry name" value="YgaP-like_TM"/>
</dbReference>
<dbReference type="InterPro" id="IPR001763">
    <property type="entry name" value="Rhodanese-like_dom"/>
</dbReference>
<dbReference type="Pfam" id="PF11127">
    <property type="entry name" value="YgaP-like_TM"/>
    <property type="match status" value="1"/>
</dbReference>
<comment type="caution">
    <text evidence="2">The sequence shown here is derived from an EMBL/GenBank/DDBJ whole genome shotgun (WGS) entry which is preliminary data.</text>
</comment>
<dbReference type="Gene3D" id="6.10.140.1340">
    <property type="match status" value="1"/>
</dbReference>
<protein>
    <submittedName>
        <fullName evidence="2">Sulfurtransferase</fullName>
    </submittedName>
</protein>
<dbReference type="CDD" id="cd00158">
    <property type="entry name" value="RHOD"/>
    <property type="match status" value="1"/>
</dbReference>
<dbReference type="Gene3D" id="3.40.250.10">
    <property type="entry name" value="Rhodanese-like domain"/>
    <property type="match status" value="1"/>
</dbReference>
<reference evidence="2" key="2">
    <citation type="submission" date="2020-09" db="EMBL/GenBank/DDBJ databases">
        <authorList>
            <person name="Sun Q."/>
            <person name="Zhou Y."/>
        </authorList>
    </citation>
    <scope>NUCLEOTIDE SEQUENCE</scope>
    <source>
        <strain evidence="2">CGMCC 1.15388</strain>
    </source>
</reference>
<dbReference type="PANTHER" id="PTHR43031">
    <property type="entry name" value="FAD-DEPENDENT OXIDOREDUCTASE"/>
    <property type="match status" value="1"/>
</dbReference>
<dbReference type="SUPFAM" id="SSF52821">
    <property type="entry name" value="Rhodanese/Cell cycle control phosphatase"/>
    <property type="match status" value="1"/>
</dbReference>
<evidence type="ECO:0000313" key="3">
    <source>
        <dbReference type="Proteomes" id="UP000633136"/>
    </source>
</evidence>
<dbReference type="PANTHER" id="PTHR43031:SF1">
    <property type="entry name" value="PYRIDINE NUCLEOTIDE-DISULPHIDE OXIDOREDUCTASE"/>
    <property type="match status" value="1"/>
</dbReference>
<dbReference type="EMBL" id="BMIS01000013">
    <property type="protein sequence ID" value="GGE75852.1"/>
    <property type="molecule type" value="Genomic_DNA"/>
</dbReference>
<evidence type="ECO:0000259" key="1">
    <source>
        <dbReference type="PROSITE" id="PS50206"/>
    </source>
</evidence>
<organism evidence="2 3">
    <name type="scientific">Nesterenkonia cremea</name>
    <dbReference type="NCBI Taxonomy" id="1882340"/>
    <lineage>
        <taxon>Bacteria</taxon>
        <taxon>Bacillati</taxon>
        <taxon>Actinomycetota</taxon>
        <taxon>Actinomycetes</taxon>
        <taxon>Micrococcales</taxon>
        <taxon>Micrococcaceae</taxon>
        <taxon>Nesterenkonia</taxon>
    </lineage>
</organism>
<gene>
    <name evidence="2" type="ORF">GCM10011401_24030</name>
</gene>
<sequence>MTAQNPETTISVDELRELLNGAVAPVLLDVRTPAEHRGAHLTGSVLVPEELVRGETQRLADALADADRPVVVLCQSGPRSRQARELLAGAGLTEARVLDGGLNGYRAAVGDAAVQRGEGPWAMERQVRMAAGSLVLVGLLGGRLLSPKARVISGAIASGLIYSAASNTCGMAQVLARMPWNQDPEGPVRIEDVLAQLEDPPQDR</sequence>
<keyword evidence="3" id="KW-1185">Reference proteome</keyword>
<dbReference type="AlphaFoldDB" id="A0A917AWG1"/>
<dbReference type="Pfam" id="PF00581">
    <property type="entry name" value="Rhodanese"/>
    <property type="match status" value="1"/>
</dbReference>
<dbReference type="InterPro" id="IPR050229">
    <property type="entry name" value="GlpE_sulfurtransferase"/>
</dbReference>
<dbReference type="PROSITE" id="PS50206">
    <property type="entry name" value="RHODANESE_3"/>
    <property type="match status" value="1"/>
</dbReference>
<dbReference type="Proteomes" id="UP000633136">
    <property type="component" value="Unassembled WGS sequence"/>
</dbReference>
<feature type="domain" description="Rhodanese" evidence="1">
    <location>
        <begin position="21"/>
        <end position="114"/>
    </location>
</feature>
<dbReference type="RefSeq" id="WP_188686074.1">
    <property type="nucleotide sequence ID" value="NZ_BMIS01000013.1"/>
</dbReference>
<reference evidence="2" key="1">
    <citation type="journal article" date="2014" name="Int. J. Syst. Evol. Microbiol.">
        <title>Complete genome sequence of Corynebacterium casei LMG S-19264T (=DSM 44701T), isolated from a smear-ripened cheese.</title>
        <authorList>
            <consortium name="US DOE Joint Genome Institute (JGI-PGF)"/>
            <person name="Walter F."/>
            <person name="Albersmeier A."/>
            <person name="Kalinowski J."/>
            <person name="Ruckert C."/>
        </authorList>
    </citation>
    <scope>NUCLEOTIDE SEQUENCE</scope>
    <source>
        <strain evidence="2">CGMCC 1.15388</strain>
    </source>
</reference>
<dbReference type="SMART" id="SM00450">
    <property type="entry name" value="RHOD"/>
    <property type="match status" value="1"/>
</dbReference>
<name>A0A917AWG1_9MICC</name>